<dbReference type="InterPro" id="IPR030390">
    <property type="entry name" value="MeTrfase_TrmA_AS"/>
</dbReference>
<dbReference type="NCBIfam" id="TIGR02143">
    <property type="entry name" value="trmA_only"/>
    <property type="match status" value="1"/>
</dbReference>
<keyword evidence="1 7" id="KW-0489">Methyltransferase</keyword>
<comment type="catalytic activity">
    <reaction evidence="5 7">
        <text>uridine(341) in tmRNA + S-adenosyl-L-methionine = 5-methyluridine(341) in tmRNA + S-adenosyl-L-homocysteine + H(+)</text>
        <dbReference type="Rhea" id="RHEA:43612"/>
        <dbReference type="Rhea" id="RHEA-COMP:10630"/>
        <dbReference type="Rhea" id="RHEA-COMP:10631"/>
        <dbReference type="ChEBI" id="CHEBI:15378"/>
        <dbReference type="ChEBI" id="CHEBI:57856"/>
        <dbReference type="ChEBI" id="CHEBI:59789"/>
        <dbReference type="ChEBI" id="CHEBI:65315"/>
        <dbReference type="ChEBI" id="CHEBI:74447"/>
    </reaction>
</comment>
<dbReference type="GO" id="GO:0030697">
    <property type="term" value="F:tRNA (uracil(54)-C5)-methyltransferase activity, S-adenosyl methionine-dependent"/>
    <property type="evidence" value="ECO:0007669"/>
    <property type="project" value="UniProtKB-UniRule"/>
</dbReference>
<feature type="binding site" evidence="7 8">
    <location>
        <position position="292"/>
    </location>
    <ligand>
        <name>S-adenosyl-L-methionine</name>
        <dbReference type="ChEBI" id="CHEBI:59789"/>
    </ligand>
</feature>
<name>A0A380MW81_9GAMM</name>
<evidence type="ECO:0000256" key="3">
    <source>
        <dbReference type="ARBA" id="ARBA00022691"/>
    </source>
</evidence>
<dbReference type="GO" id="GO:0030488">
    <property type="term" value="P:tRNA methylation"/>
    <property type="evidence" value="ECO:0007669"/>
    <property type="project" value="UniProtKB-UniRule"/>
</dbReference>
<evidence type="ECO:0000313" key="11">
    <source>
        <dbReference type="Proteomes" id="UP000254601"/>
    </source>
</evidence>
<accession>A0A380MW81</accession>
<dbReference type="CDD" id="cd02440">
    <property type="entry name" value="AdoMet_MTases"/>
    <property type="match status" value="1"/>
</dbReference>
<dbReference type="PROSITE" id="PS51687">
    <property type="entry name" value="SAM_MT_RNA_M5U"/>
    <property type="match status" value="1"/>
</dbReference>
<feature type="binding site" evidence="7 8">
    <location>
        <position position="181"/>
    </location>
    <ligand>
        <name>S-adenosyl-L-methionine</name>
        <dbReference type="ChEBI" id="CHEBI:59789"/>
    </ligand>
</feature>
<dbReference type="Pfam" id="PF05958">
    <property type="entry name" value="tRNA_U5-meth_tr"/>
    <property type="match status" value="1"/>
</dbReference>
<dbReference type="Proteomes" id="UP000254601">
    <property type="component" value="Unassembled WGS sequence"/>
</dbReference>
<evidence type="ECO:0000256" key="7">
    <source>
        <dbReference type="HAMAP-Rule" id="MF_01011"/>
    </source>
</evidence>
<dbReference type="FunFam" id="3.40.50.150:FF:000012">
    <property type="entry name" value="tRNA/tmRNA (uracil-C(5))-methyltransferase"/>
    <property type="match status" value="1"/>
</dbReference>
<feature type="binding site" evidence="7 8">
    <location>
        <position position="209"/>
    </location>
    <ligand>
        <name>S-adenosyl-L-methionine</name>
        <dbReference type="ChEBI" id="CHEBI:59789"/>
    </ligand>
</feature>
<dbReference type="RefSeq" id="WP_072575860.1">
    <property type="nucleotide sequence ID" value="NZ_LWHB01000031.1"/>
</dbReference>
<comment type="catalytic activity">
    <reaction evidence="6 7">
        <text>uridine(54) in tRNA + S-adenosyl-L-methionine = 5-methyluridine(54) in tRNA + S-adenosyl-L-homocysteine + H(+)</text>
        <dbReference type="Rhea" id="RHEA:42712"/>
        <dbReference type="Rhea" id="RHEA-COMP:10167"/>
        <dbReference type="Rhea" id="RHEA-COMP:10193"/>
        <dbReference type="ChEBI" id="CHEBI:15378"/>
        <dbReference type="ChEBI" id="CHEBI:57856"/>
        <dbReference type="ChEBI" id="CHEBI:59789"/>
        <dbReference type="ChEBI" id="CHEBI:65315"/>
        <dbReference type="ChEBI" id="CHEBI:74447"/>
        <dbReference type="EC" id="2.1.1.35"/>
    </reaction>
</comment>
<dbReference type="FunFam" id="2.40.50.1070:FF:000001">
    <property type="entry name" value="tRNA/tmRNA (uracil-C(5))-methyltransferase"/>
    <property type="match status" value="1"/>
</dbReference>
<dbReference type="GO" id="GO:0005829">
    <property type="term" value="C:cytosol"/>
    <property type="evidence" value="ECO:0007669"/>
    <property type="project" value="TreeGrafter"/>
</dbReference>
<gene>
    <name evidence="7 10" type="primary">trmA</name>
    <name evidence="10" type="ORF">NCTC13337_01911</name>
</gene>
<dbReference type="Gene3D" id="2.40.50.1070">
    <property type="match status" value="1"/>
</dbReference>
<feature type="active site" description="Nucleophile" evidence="7 8">
    <location>
        <position position="317"/>
    </location>
</feature>
<evidence type="ECO:0000256" key="5">
    <source>
        <dbReference type="ARBA" id="ARBA00051255"/>
    </source>
</evidence>
<evidence type="ECO:0000256" key="8">
    <source>
        <dbReference type="PROSITE-ProRule" id="PRU01024"/>
    </source>
</evidence>
<dbReference type="PANTHER" id="PTHR47790">
    <property type="entry name" value="TRNA/TMRNA (URACIL-C(5))-METHYLTRANSFERASE"/>
    <property type="match status" value="1"/>
</dbReference>
<evidence type="ECO:0000313" key="10">
    <source>
        <dbReference type="EMBL" id="SUO96542.1"/>
    </source>
</evidence>
<evidence type="ECO:0000256" key="2">
    <source>
        <dbReference type="ARBA" id="ARBA00022679"/>
    </source>
</evidence>
<dbReference type="InterPro" id="IPR010280">
    <property type="entry name" value="U5_MeTrfase_fam"/>
</dbReference>
<comment type="similarity">
    <text evidence="7">Belongs to the class I-like SAM-binding methyltransferase superfamily. RNA M5U methyltransferase family. TrmA subfamily.</text>
</comment>
<feature type="active site" description="Proton acceptor" evidence="7">
    <location>
        <position position="351"/>
    </location>
</feature>
<dbReference type="SUPFAM" id="SSF53335">
    <property type="entry name" value="S-adenosyl-L-methionine-dependent methyltransferases"/>
    <property type="match status" value="1"/>
</dbReference>
<protein>
    <recommendedName>
        <fullName evidence="7">tRNA/tmRNA (uracil-C(5))-methyltransferase</fullName>
        <ecNumber evidence="7">2.1.1.35</ecNumber>
    </recommendedName>
    <alternativeName>
        <fullName evidence="7">tRNA (uracil(54)-C(5))-methyltransferase</fullName>
    </alternativeName>
    <alternativeName>
        <fullName evidence="7">tRNA(m5U54)-methyltransferase</fullName>
        <shortName evidence="7">RUMT</shortName>
    </alternativeName>
    <alternativeName>
        <fullName evidence="7">tmRNA (uracil(341)-C(5))-methyltransferase</fullName>
    </alternativeName>
</protein>
<feature type="active site" evidence="9">
    <location>
        <position position="317"/>
    </location>
</feature>
<dbReference type="EMBL" id="UHIC01000001">
    <property type="protein sequence ID" value="SUO96542.1"/>
    <property type="molecule type" value="Genomic_DNA"/>
</dbReference>
<dbReference type="Gene3D" id="3.40.50.150">
    <property type="entry name" value="Vaccinia Virus protein VP39"/>
    <property type="match status" value="1"/>
</dbReference>
<evidence type="ECO:0000256" key="1">
    <source>
        <dbReference type="ARBA" id="ARBA00022603"/>
    </source>
</evidence>
<keyword evidence="11" id="KW-1185">Reference proteome</keyword>
<feature type="binding site" evidence="7 8">
    <location>
        <position position="230"/>
    </location>
    <ligand>
        <name>S-adenosyl-L-methionine</name>
        <dbReference type="ChEBI" id="CHEBI:59789"/>
    </ligand>
</feature>
<dbReference type="HAMAP" id="MF_01011">
    <property type="entry name" value="RNA_methyltr_TrmA"/>
    <property type="match status" value="1"/>
</dbReference>
<evidence type="ECO:0000256" key="6">
    <source>
        <dbReference type="ARBA" id="ARBA00052788"/>
    </source>
</evidence>
<dbReference type="OrthoDB" id="9804590at2"/>
<dbReference type="PROSITE" id="PS01230">
    <property type="entry name" value="TRMA_1"/>
    <property type="match status" value="1"/>
</dbReference>
<reference evidence="10 11" key="1">
    <citation type="submission" date="2018-06" db="EMBL/GenBank/DDBJ databases">
        <authorList>
            <consortium name="Pathogen Informatics"/>
            <person name="Doyle S."/>
        </authorList>
    </citation>
    <scope>NUCLEOTIDE SEQUENCE [LARGE SCALE GENOMIC DNA]</scope>
    <source>
        <strain evidence="10 11">NCTC13337</strain>
    </source>
</reference>
<evidence type="ECO:0000256" key="4">
    <source>
        <dbReference type="ARBA" id="ARBA00022694"/>
    </source>
</evidence>
<proteinExistence type="inferred from homology"/>
<keyword evidence="3 7" id="KW-0949">S-adenosyl-L-methionine</keyword>
<keyword evidence="4 7" id="KW-0819">tRNA processing</keyword>
<dbReference type="InterPro" id="IPR011869">
    <property type="entry name" value="TrmA_MeTrfase"/>
</dbReference>
<dbReference type="InterPro" id="IPR029063">
    <property type="entry name" value="SAM-dependent_MTases_sf"/>
</dbReference>
<feature type="binding site" evidence="7">
    <location>
        <position position="214"/>
    </location>
    <ligand>
        <name>S-adenosyl-L-methionine</name>
        <dbReference type="ChEBI" id="CHEBI:59789"/>
    </ligand>
</feature>
<dbReference type="EC" id="2.1.1.35" evidence="7"/>
<dbReference type="GO" id="GO:0019843">
    <property type="term" value="F:rRNA binding"/>
    <property type="evidence" value="ECO:0007669"/>
    <property type="project" value="TreeGrafter"/>
</dbReference>
<dbReference type="PANTHER" id="PTHR47790:SF2">
    <property type="entry name" value="TRNA_TMRNA (URACIL-C(5))-METHYLTRANSFERASE"/>
    <property type="match status" value="1"/>
</dbReference>
<evidence type="ECO:0000256" key="9">
    <source>
        <dbReference type="PROSITE-ProRule" id="PRU10015"/>
    </source>
</evidence>
<dbReference type="AlphaFoldDB" id="A0A380MW81"/>
<dbReference type="GO" id="GO:0000049">
    <property type="term" value="F:tRNA binding"/>
    <property type="evidence" value="ECO:0007669"/>
    <property type="project" value="TreeGrafter"/>
</dbReference>
<keyword evidence="2 7" id="KW-0808">Transferase</keyword>
<sequence length="362" mass="42129">MNYSQQLEEKTNRLRTLLSPYTSIEPDIFPSSPEHYRMRVEFRFWREGEDSFYAMSEPGKPIKSNTVIHIDNFPKASVSINTLMPKLLDEIKKNSILHQKLYQVEFLSTQTEDILVTLIYHKQLDENWQQTTKELEEKLNISIVGRSRKQKVILSRDYVIEKLKVNADIYTYHQYEQSFSQPNAQICEKMLEWACAQLPSSKRDLLELYCGNGNFTLPLSKHFRKVLATEISKVSIKALRENLSINHIDNISVARLSAEEFTQAYHKVREFNRLRQDNICLENYDFSTVLVDPPRAGIDDDTLKLLSQFEQILYISCNPNTLASNLAILNHTHKISSLALFDQFPFTPHIECGVLLQKINHN</sequence>
<comment type="function">
    <text evidence="7">Dual-specificity methyltransferase that catalyzes the formation of 5-methyluridine at position 54 (m5U54) in all tRNAs, and that of position 341 (m5U341) in tmRNA (transfer-mRNA).</text>
</comment>
<organism evidence="10 11">
    <name type="scientific">Suttonella ornithocola</name>
    <dbReference type="NCBI Taxonomy" id="279832"/>
    <lineage>
        <taxon>Bacteria</taxon>
        <taxon>Pseudomonadati</taxon>
        <taxon>Pseudomonadota</taxon>
        <taxon>Gammaproteobacteria</taxon>
        <taxon>Cardiobacteriales</taxon>
        <taxon>Cardiobacteriaceae</taxon>
        <taxon>Suttonella</taxon>
    </lineage>
</organism>